<sequence>METDDSDIENGNQDTNSKLENNDSIPDKDNSLLEENKSKYEDISENIENSQSGDQEKEINENMTNKKKDKRPCGKNEDQVQDTSSSNDTENLTRDRNEKDDKPTEKGDQSTEKDDKPTEKGDQSTEKNDKPTEKDDKPTEKDDKPTDKDDKPTEKNDKPTEKDDKPTEKDVKPTEKDVKPTEKDDKPTEKGDKPTEEGGRKKQKEGKKKKGKNNQGGASTSQVPTKKQPDSRKVKVNFHVLLPKEFHMDVKTDQLFIRGDDAVLGGWSSTKHKMDKIQ</sequence>
<feature type="compositionally biased region" description="Basic and acidic residues" evidence="1">
    <location>
        <begin position="54"/>
        <end position="78"/>
    </location>
</feature>
<feature type="region of interest" description="Disordered" evidence="1">
    <location>
        <begin position="1"/>
        <end position="233"/>
    </location>
</feature>
<evidence type="ECO:0000256" key="1">
    <source>
        <dbReference type="SAM" id="MobiDB-lite"/>
    </source>
</evidence>
<protein>
    <submittedName>
        <fullName evidence="2">Uncharacterized protein</fullName>
    </submittedName>
</protein>
<dbReference type="EMBL" id="KB201750">
    <property type="protein sequence ID" value="ESO94710.1"/>
    <property type="molecule type" value="Genomic_DNA"/>
</dbReference>
<reference evidence="2 3" key="1">
    <citation type="journal article" date="2013" name="Nature">
        <title>Insights into bilaterian evolution from three spiralian genomes.</title>
        <authorList>
            <person name="Simakov O."/>
            <person name="Marletaz F."/>
            <person name="Cho S.J."/>
            <person name="Edsinger-Gonzales E."/>
            <person name="Havlak P."/>
            <person name="Hellsten U."/>
            <person name="Kuo D.H."/>
            <person name="Larsson T."/>
            <person name="Lv J."/>
            <person name="Arendt D."/>
            <person name="Savage R."/>
            <person name="Osoegawa K."/>
            <person name="de Jong P."/>
            <person name="Grimwood J."/>
            <person name="Chapman J.A."/>
            <person name="Shapiro H."/>
            <person name="Aerts A."/>
            <person name="Otillar R.P."/>
            <person name="Terry A.Y."/>
            <person name="Boore J.L."/>
            <person name="Grigoriev I.V."/>
            <person name="Lindberg D.R."/>
            <person name="Seaver E.C."/>
            <person name="Weisblat D.A."/>
            <person name="Putnam N.H."/>
            <person name="Rokhsar D.S."/>
        </authorList>
    </citation>
    <scope>NUCLEOTIDE SEQUENCE [LARGE SCALE GENOMIC DNA]</scope>
</reference>
<evidence type="ECO:0000313" key="3">
    <source>
        <dbReference type="Proteomes" id="UP000030746"/>
    </source>
</evidence>
<dbReference type="KEGG" id="lgi:LOTGIDRAFT_160943"/>
<dbReference type="AlphaFoldDB" id="V4AHN0"/>
<organism evidence="2 3">
    <name type="scientific">Lottia gigantea</name>
    <name type="common">Giant owl limpet</name>
    <dbReference type="NCBI Taxonomy" id="225164"/>
    <lineage>
        <taxon>Eukaryota</taxon>
        <taxon>Metazoa</taxon>
        <taxon>Spiralia</taxon>
        <taxon>Lophotrochozoa</taxon>
        <taxon>Mollusca</taxon>
        <taxon>Gastropoda</taxon>
        <taxon>Patellogastropoda</taxon>
        <taxon>Lottioidea</taxon>
        <taxon>Lottiidae</taxon>
        <taxon>Lottia</taxon>
    </lineage>
</organism>
<feature type="compositionally biased region" description="Polar residues" evidence="1">
    <location>
        <begin position="81"/>
        <end position="90"/>
    </location>
</feature>
<keyword evidence="3" id="KW-1185">Reference proteome</keyword>
<dbReference type="CTD" id="20238539"/>
<dbReference type="RefSeq" id="XP_009054451.1">
    <property type="nucleotide sequence ID" value="XM_009056203.1"/>
</dbReference>
<feature type="compositionally biased region" description="Polar residues" evidence="1">
    <location>
        <begin position="9"/>
        <end position="24"/>
    </location>
</feature>
<feature type="compositionally biased region" description="Basic and acidic residues" evidence="1">
    <location>
        <begin position="91"/>
        <end position="200"/>
    </location>
</feature>
<feature type="compositionally biased region" description="Basic and acidic residues" evidence="1">
    <location>
        <begin position="25"/>
        <end position="42"/>
    </location>
</feature>
<dbReference type="HOGENOM" id="CLU_1002162_0_0_1"/>
<name>V4AHN0_LOTGI</name>
<proteinExistence type="predicted"/>
<dbReference type="OMA" id="DEMNQEP"/>
<feature type="compositionally biased region" description="Basic residues" evidence="1">
    <location>
        <begin position="201"/>
        <end position="212"/>
    </location>
</feature>
<dbReference type="GeneID" id="20238539"/>
<evidence type="ECO:0000313" key="2">
    <source>
        <dbReference type="EMBL" id="ESO94710.1"/>
    </source>
</evidence>
<dbReference type="Proteomes" id="UP000030746">
    <property type="component" value="Unassembled WGS sequence"/>
</dbReference>
<gene>
    <name evidence="2" type="ORF">LOTGIDRAFT_160943</name>
</gene>
<accession>V4AHN0</accession>